<protein>
    <submittedName>
        <fullName evidence="1">Uncharacterized protein</fullName>
    </submittedName>
</protein>
<dbReference type="AlphaFoldDB" id="A0A645FQM7"/>
<accession>A0A645FQM7</accession>
<sequence length="69" mass="7567">MNLPLFYAKTNVVQRFDAGKLFGNVPHFQQNGILHVVSTPDQKIPFALDRKIGGKTSRSAANLIASLIT</sequence>
<gene>
    <name evidence="1" type="ORF">SDC9_163354</name>
</gene>
<dbReference type="EMBL" id="VSSQ01062915">
    <property type="protein sequence ID" value="MPN16016.1"/>
    <property type="molecule type" value="Genomic_DNA"/>
</dbReference>
<reference evidence="1" key="1">
    <citation type="submission" date="2019-08" db="EMBL/GenBank/DDBJ databases">
        <authorList>
            <person name="Kucharzyk K."/>
            <person name="Murdoch R.W."/>
            <person name="Higgins S."/>
            <person name="Loffler F."/>
        </authorList>
    </citation>
    <scope>NUCLEOTIDE SEQUENCE</scope>
</reference>
<name>A0A645FQM7_9ZZZZ</name>
<comment type="caution">
    <text evidence="1">The sequence shown here is derived from an EMBL/GenBank/DDBJ whole genome shotgun (WGS) entry which is preliminary data.</text>
</comment>
<organism evidence="1">
    <name type="scientific">bioreactor metagenome</name>
    <dbReference type="NCBI Taxonomy" id="1076179"/>
    <lineage>
        <taxon>unclassified sequences</taxon>
        <taxon>metagenomes</taxon>
        <taxon>ecological metagenomes</taxon>
    </lineage>
</organism>
<proteinExistence type="predicted"/>
<evidence type="ECO:0000313" key="1">
    <source>
        <dbReference type="EMBL" id="MPN16016.1"/>
    </source>
</evidence>